<protein>
    <recommendedName>
        <fullName evidence="5">Glycosyltransferase</fullName>
        <ecNumber evidence="5">2.4.1.-</ecNumber>
    </recommendedName>
</protein>
<dbReference type="FunFam" id="3.40.50.2000:FF:000129">
    <property type="entry name" value="Glycosyltransferase"/>
    <property type="match status" value="1"/>
</dbReference>
<sequence length="466" mass="50894">MVAPSDSHVAVIAFPFGTHAAPLLAIVRRLATASPNTMFSFFNTRQSNNTIFSTSVVVSTNVKPYDVWDGVPEGYAFSGKPQEHIELFMKAAPRSLRLSIGKAVAETGKEVTCLVTDAFFWFTAEMAREMGVPWVPFWAAGPCPLLAHLYTDLTRNHFSSSSVGDYNKAAGNLSFIPGMSELQVQDLPEGIVFGNLDSFFSTMLHQMGLKLSQATAVFINSFEELDKAMTDDLKSKFHMFLNVGPFNLASPPPPAPDESGCLPWLDKQEPASVAYISFGSVALPPKVELVAIAEALEGSGVPFIWSLKDNVKANLPKGFLDKTKTNGKVVPWAPQREILSHGSVGVFVTHCGWNSLLESIAGGVPMICRPFFGDQSLNGRMIEDVWEIGVKVGSGVFTKEGMERCLDMVLSQEKGKRMREKVKVLKELAIEAVCPKGNSTHNFKLLLDVIAKQWAGFNSDTKDGHI</sequence>
<organism evidence="6 7">
    <name type="scientific">Parasponia andersonii</name>
    <name type="common">Sponia andersonii</name>
    <dbReference type="NCBI Taxonomy" id="3476"/>
    <lineage>
        <taxon>Eukaryota</taxon>
        <taxon>Viridiplantae</taxon>
        <taxon>Streptophyta</taxon>
        <taxon>Embryophyta</taxon>
        <taxon>Tracheophyta</taxon>
        <taxon>Spermatophyta</taxon>
        <taxon>Magnoliopsida</taxon>
        <taxon>eudicotyledons</taxon>
        <taxon>Gunneridae</taxon>
        <taxon>Pentapetalae</taxon>
        <taxon>rosids</taxon>
        <taxon>fabids</taxon>
        <taxon>Rosales</taxon>
        <taxon>Cannabaceae</taxon>
        <taxon>Parasponia</taxon>
    </lineage>
</organism>
<evidence type="ECO:0000256" key="1">
    <source>
        <dbReference type="ARBA" id="ARBA00009995"/>
    </source>
</evidence>
<evidence type="ECO:0000256" key="2">
    <source>
        <dbReference type="ARBA" id="ARBA00022676"/>
    </source>
</evidence>
<keyword evidence="2 4" id="KW-0328">Glycosyltransferase</keyword>
<dbReference type="PANTHER" id="PTHR11926">
    <property type="entry name" value="GLUCOSYL/GLUCURONOSYL TRANSFERASES"/>
    <property type="match status" value="1"/>
</dbReference>
<dbReference type="SUPFAM" id="SSF53756">
    <property type="entry name" value="UDP-Glycosyltransferase/glycogen phosphorylase"/>
    <property type="match status" value="1"/>
</dbReference>
<dbReference type="InterPro" id="IPR035595">
    <property type="entry name" value="UDP_glycos_trans_CS"/>
</dbReference>
<gene>
    <name evidence="6" type="ORF">PanWU01x14_289140</name>
</gene>
<evidence type="ECO:0000256" key="4">
    <source>
        <dbReference type="RuleBase" id="RU003718"/>
    </source>
</evidence>
<dbReference type="FunFam" id="3.40.50.2000:FF:000091">
    <property type="entry name" value="Glycosyltransferase"/>
    <property type="match status" value="1"/>
</dbReference>
<dbReference type="EMBL" id="JXTB01000414">
    <property type="protein sequence ID" value="PON41469.1"/>
    <property type="molecule type" value="Genomic_DNA"/>
</dbReference>
<accession>A0A2P5AY47</accession>
<comment type="caution">
    <text evidence="6">The sequence shown here is derived from an EMBL/GenBank/DDBJ whole genome shotgun (WGS) entry which is preliminary data.</text>
</comment>
<evidence type="ECO:0000313" key="7">
    <source>
        <dbReference type="Proteomes" id="UP000237105"/>
    </source>
</evidence>
<dbReference type="CDD" id="cd03784">
    <property type="entry name" value="GT1_Gtf-like"/>
    <property type="match status" value="1"/>
</dbReference>
<keyword evidence="3 4" id="KW-0808">Transferase</keyword>
<dbReference type="STRING" id="3476.A0A2P5AY47"/>
<comment type="similarity">
    <text evidence="1 4">Belongs to the UDP-glycosyltransferase family.</text>
</comment>
<dbReference type="InterPro" id="IPR002213">
    <property type="entry name" value="UDP_glucos_trans"/>
</dbReference>
<proteinExistence type="inferred from homology"/>
<dbReference type="AlphaFoldDB" id="A0A2P5AY47"/>
<dbReference type="Gene3D" id="3.40.50.2000">
    <property type="entry name" value="Glycogen Phosphorylase B"/>
    <property type="match status" value="2"/>
</dbReference>
<evidence type="ECO:0000256" key="3">
    <source>
        <dbReference type="ARBA" id="ARBA00022679"/>
    </source>
</evidence>
<reference evidence="7" key="1">
    <citation type="submission" date="2016-06" db="EMBL/GenBank/DDBJ databases">
        <title>Parallel loss of symbiosis genes in relatives of nitrogen-fixing non-legume Parasponia.</title>
        <authorList>
            <person name="Van Velzen R."/>
            <person name="Holmer R."/>
            <person name="Bu F."/>
            <person name="Rutten L."/>
            <person name="Van Zeijl A."/>
            <person name="Liu W."/>
            <person name="Santuari L."/>
            <person name="Cao Q."/>
            <person name="Sharma T."/>
            <person name="Shen D."/>
            <person name="Roswanjaya Y."/>
            <person name="Wardhani T."/>
            <person name="Kalhor M.S."/>
            <person name="Jansen J."/>
            <person name="Van den Hoogen J."/>
            <person name="Gungor B."/>
            <person name="Hartog M."/>
            <person name="Hontelez J."/>
            <person name="Verver J."/>
            <person name="Yang W.-C."/>
            <person name="Schijlen E."/>
            <person name="Repin R."/>
            <person name="Schilthuizen M."/>
            <person name="Schranz E."/>
            <person name="Heidstra R."/>
            <person name="Miyata K."/>
            <person name="Fedorova E."/>
            <person name="Kohlen W."/>
            <person name="Bisseling T."/>
            <person name="Smit S."/>
            <person name="Geurts R."/>
        </authorList>
    </citation>
    <scope>NUCLEOTIDE SEQUENCE [LARGE SCALE GENOMIC DNA]</scope>
    <source>
        <strain evidence="7">cv. WU1-14</strain>
    </source>
</reference>
<dbReference type="PROSITE" id="PS00375">
    <property type="entry name" value="UDPGT"/>
    <property type="match status" value="1"/>
</dbReference>
<evidence type="ECO:0000313" key="6">
    <source>
        <dbReference type="EMBL" id="PON41469.1"/>
    </source>
</evidence>
<dbReference type="GO" id="GO:0080044">
    <property type="term" value="F:quercetin 7-O-glucosyltransferase activity"/>
    <property type="evidence" value="ECO:0007669"/>
    <property type="project" value="TreeGrafter"/>
</dbReference>
<dbReference type="EC" id="2.4.1.-" evidence="5"/>
<dbReference type="PANTHER" id="PTHR11926:SF1560">
    <property type="entry name" value="UDP-GLYCOSYLTRANSFERASE 74E1-RELATED"/>
    <property type="match status" value="1"/>
</dbReference>
<dbReference type="OrthoDB" id="5835829at2759"/>
<dbReference type="GO" id="GO:0080043">
    <property type="term" value="F:quercetin 3-O-glucosyltransferase activity"/>
    <property type="evidence" value="ECO:0007669"/>
    <property type="project" value="TreeGrafter"/>
</dbReference>
<name>A0A2P5AY47_PARAD</name>
<dbReference type="Pfam" id="PF00201">
    <property type="entry name" value="UDPGT"/>
    <property type="match status" value="1"/>
</dbReference>
<dbReference type="Proteomes" id="UP000237105">
    <property type="component" value="Unassembled WGS sequence"/>
</dbReference>
<keyword evidence="7" id="KW-1185">Reference proteome</keyword>
<evidence type="ECO:0000256" key="5">
    <source>
        <dbReference type="RuleBase" id="RU362057"/>
    </source>
</evidence>